<dbReference type="PANTHER" id="PTHR43677">
    <property type="entry name" value="SHORT-CHAIN DEHYDROGENASE/REDUCTASE"/>
    <property type="match status" value="1"/>
</dbReference>
<organism evidence="3 4">
    <name type="scientific">Agrilactobacillus yilanensis</name>
    <dbReference type="NCBI Taxonomy" id="2485997"/>
    <lineage>
        <taxon>Bacteria</taxon>
        <taxon>Bacillati</taxon>
        <taxon>Bacillota</taxon>
        <taxon>Bacilli</taxon>
        <taxon>Lactobacillales</taxon>
        <taxon>Lactobacillaceae</taxon>
        <taxon>Agrilactobacillus</taxon>
    </lineage>
</organism>
<dbReference type="RefSeq" id="WP_125711914.1">
    <property type="nucleotide sequence ID" value="NZ_JBHTOP010000026.1"/>
</dbReference>
<dbReference type="GO" id="GO:0043958">
    <property type="term" value="F:acryloyl-CoA reductase (NADH) activity"/>
    <property type="evidence" value="ECO:0007669"/>
    <property type="project" value="UniProtKB-EC"/>
</dbReference>
<dbReference type="NCBIfam" id="TIGR02823">
    <property type="entry name" value="oxido_YhdH"/>
    <property type="match status" value="1"/>
</dbReference>
<gene>
    <name evidence="3" type="ORF">ACFQ5M_10670</name>
</gene>
<dbReference type="Proteomes" id="UP001597267">
    <property type="component" value="Unassembled WGS sequence"/>
</dbReference>
<dbReference type="Gene3D" id="3.90.180.10">
    <property type="entry name" value="Medium-chain alcohol dehydrogenases, catalytic domain"/>
    <property type="match status" value="1"/>
</dbReference>
<dbReference type="SUPFAM" id="SSF50129">
    <property type="entry name" value="GroES-like"/>
    <property type="match status" value="1"/>
</dbReference>
<reference evidence="4" key="1">
    <citation type="journal article" date="2019" name="Int. J. Syst. Evol. Microbiol.">
        <title>The Global Catalogue of Microorganisms (GCM) 10K type strain sequencing project: providing services to taxonomists for standard genome sequencing and annotation.</title>
        <authorList>
            <consortium name="The Broad Institute Genomics Platform"/>
            <consortium name="The Broad Institute Genome Sequencing Center for Infectious Disease"/>
            <person name="Wu L."/>
            <person name="Ma J."/>
        </authorList>
    </citation>
    <scope>NUCLEOTIDE SEQUENCE [LARGE SCALE GENOMIC DNA]</scope>
    <source>
        <strain evidence="4">CCM 8896</strain>
    </source>
</reference>
<feature type="transmembrane region" description="Helical" evidence="1">
    <location>
        <begin position="155"/>
        <end position="172"/>
    </location>
</feature>
<dbReference type="InterPro" id="IPR014188">
    <property type="entry name" value="Acrylyl-CoA_reductase_AcuI"/>
</dbReference>
<dbReference type="InterPro" id="IPR020843">
    <property type="entry name" value="ER"/>
</dbReference>
<comment type="caution">
    <text evidence="3">The sequence shown here is derived from an EMBL/GenBank/DDBJ whole genome shotgun (WGS) entry which is preliminary data.</text>
</comment>
<dbReference type="Gene3D" id="3.40.50.720">
    <property type="entry name" value="NAD(P)-binding Rossmann-like Domain"/>
    <property type="match status" value="1"/>
</dbReference>
<feature type="transmembrane region" description="Helical" evidence="1">
    <location>
        <begin position="125"/>
        <end position="143"/>
    </location>
</feature>
<sequence length="333" mass="36088">MSDYQAINLTLQEDGQVLPQYVGKNLPTLKNNDVLIRVQYSSINHKDALTLNAKSGVVRNYPIVPGIDFAGMVIESDDPAFFVGDKVVGTGFEFGVKRDGGYSEFVLAPGHKIFKIPRPLTMRDTMILGTAGLTAAICLSHFLQLKASTNKDIPILVTGVTGGVGGLILAMLRKLGFTNLTAVTRRTDVNGYLTDLGATKIIDPQKLKNSRHKPLLKGEYAAVLDSVGGQLLGDILGRLEYNGCAITCGNTAGNNFGASVLPFILRGIKLIGVDSVDYPAPDRQELWQLLASSFRLDSEHSVAVHEISFEDMLPTLKDFSEHPQMGRTIIAFP</sequence>
<dbReference type="EMBL" id="JBHTOP010000026">
    <property type="protein sequence ID" value="MFD1672564.1"/>
    <property type="molecule type" value="Genomic_DNA"/>
</dbReference>
<feature type="domain" description="Enoyl reductase (ER)" evidence="2">
    <location>
        <begin position="15"/>
        <end position="330"/>
    </location>
</feature>
<dbReference type="Pfam" id="PF08240">
    <property type="entry name" value="ADH_N"/>
    <property type="match status" value="1"/>
</dbReference>
<keyword evidence="3" id="KW-0560">Oxidoreductase</keyword>
<dbReference type="SMART" id="SM00829">
    <property type="entry name" value="PKS_ER"/>
    <property type="match status" value="1"/>
</dbReference>
<evidence type="ECO:0000313" key="3">
    <source>
        <dbReference type="EMBL" id="MFD1672564.1"/>
    </source>
</evidence>
<dbReference type="InterPro" id="IPR051397">
    <property type="entry name" value="Zn-ADH-like_protein"/>
</dbReference>
<dbReference type="InterPro" id="IPR013154">
    <property type="entry name" value="ADH-like_N"/>
</dbReference>
<dbReference type="InterPro" id="IPR036291">
    <property type="entry name" value="NAD(P)-bd_dom_sf"/>
</dbReference>
<dbReference type="PANTHER" id="PTHR43677:SF1">
    <property type="entry name" value="ACRYLYL-COA REDUCTASE ACUI-RELATED"/>
    <property type="match status" value="1"/>
</dbReference>
<proteinExistence type="predicted"/>
<protein>
    <submittedName>
        <fullName evidence="3">Acryloyl-CoA reductase</fullName>
        <ecNumber evidence="3">1.3.1.95</ecNumber>
    </submittedName>
</protein>
<dbReference type="EC" id="1.3.1.95" evidence="3"/>
<keyword evidence="1" id="KW-0472">Membrane</keyword>
<keyword evidence="4" id="KW-1185">Reference proteome</keyword>
<keyword evidence="1" id="KW-1133">Transmembrane helix</keyword>
<evidence type="ECO:0000256" key="1">
    <source>
        <dbReference type="SAM" id="Phobius"/>
    </source>
</evidence>
<keyword evidence="1" id="KW-0812">Transmembrane</keyword>
<evidence type="ECO:0000259" key="2">
    <source>
        <dbReference type="SMART" id="SM00829"/>
    </source>
</evidence>
<evidence type="ECO:0000313" key="4">
    <source>
        <dbReference type="Proteomes" id="UP001597267"/>
    </source>
</evidence>
<dbReference type="SUPFAM" id="SSF51735">
    <property type="entry name" value="NAD(P)-binding Rossmann-fold domains"/>
    <property type="match status" value="1"/>
</dbReference>
<name>A0ABW4JA44_9LACO</name>
<accession>A0ABW4JA44</accession>
<dbReference type="InterPro" id="IPR011032">
    <property type="entry name" value="GroES-like_sf"/>
</dbReference>